<organism evidence="1 2">
    <name type="scientific">Panagrellus redivivus</name>
    <name type="common">Microworm</name>
    <dbReference type="NCBI Taxonomy" id="6233"/>
    <lineage>
        <taxon>Eukaryota</taxon>
        <taxon>Metazoa</taxon>
        <taxon>Ecdysozoa</taxon>
        <taxon>Nematoda</taxon>
        <taxon>Chromadorea</taxon>
        <taxon>Rhabditida</taxon>
        <taxon>Tylenchina</taxon>
        <taxon>Panagrolaimomorpha</taxon>
        <taxon>Panagrolaimoidea</taxon>
        <taxon>Panagrolaimidae</taxon>
        <taxon>Panagrellus</taxon>
    </lineage>
</organism>
<evidence type="ECO:0000313" key="2">
    <source>
        <dbReference type="WBParaSite" id="Pan_g8139.t1"/>
    </source>
</evidence>
<sequence length="93" mass="10922">MKETRSYKQRDWFLISKSVRACFSSSCRAITRKPCHYDAKNLFVILKSVRTYQPPVEPLFQNGTDQSIRYRLTPLKQASTRLPLLNQPLFGRK</sequence>
<dbReference type="AlphaFoldDB" id="A0A7E4WAN8"/>
<accession>A0A7E4WAN8</accession>
<reference evidence="1" key="1">
    <citation type="journal article" date="2013" name="Genetics">
        <title>The draft genome and transcriptome of Panagrellus redivivus are shaped by the harsh demands of a free-living lifestyle.</title>
        <authorList>
            <person name="Srinivasan J."/>
            <person name="Dillman A.R."/>
            <person name="Macchietto M.G."/>
            <person name="Heikkinen L."/>
            <person name="Lakso M."/>
            <person name="Fracchia K.M."/>
            <person name="Antoshechkin I."/>
            <person name="Mortazavi A."/>
            <person name="Wong G."/>
            <person name="Sternberg P.W."/>
        </authorList>
    </citation>
    <scope>NUCLEOTIDE SEQUENCE [LARGE SCALE GENOMIC DNA]</scope>
    <source>
        <strain evidence="1">MT8872</strain>
    </source>
</reference>
<dbReference type="Proteomes" id="UP000492821">
    <property type="component" value="Unassembled WGS sequence"/>
</dbReference>
<keyword evidence="1" id="KW-1185">Reference proteome</keyword>
<protein>
    <submittedName>
        <fullName evidence="2">Uncharacterized protein</fullName>
    </submittedName>
</protein>
<name>A0A7E4WAN8_PANRE</name>
<proteinExistence type="predicted"/>
<dbReference type="WBParaSite" id="Pan_g8139.t1">
    <property type="protein sequence ID" value="Pan_g8139.t1"/>
    <property type="gene ID" value="Pan_g8139"/>
</dbReference>
<evidence type="ECO:0000313" key="1">
    <source>
        <dbReference type="Proteomes" id="UP000492821"/>
    </source>
</evidence>
<reference evidence="2" key="2">
    <citation type="submission" date="2020-10" db="UniProtKB">
        <authorList>
            <consortium name="WormBaseParasite"/>
        </authorList>
    </citation>
    <scope>IDENTIFICATION</scope>
</reference>